<dbReference type="PANTHER" id="PTHR24359">
    <property type="entry name" value="SERINE/THREONINE-PROTEIN KINASE SBK1"/>
    <property type="match status" value="1"/>
</dbReference>
<name>A0ABR1WUD7_9PEZI</name>
<feature type="domain" description="Protein kinase" evidence="2">
    <location>
        <begin position="200"/>
        <end position="533"/>
    </location>
</feature>
<dbReference type="InterPro" id="IPR000719">
    <property type="entry name" value="Prot_kinase_dom"/>
</dbReference>
<organism evidence="3 4">
    <name type="scientific">Apiospora phragmitis</name>
    <dbReference type="NCBI Taxonomy" id="2905665"/>
    <lineage>
        <taxon>Eukaryota</taxon>
        <taxon>Fungi</taxon>
        <taxon>Dikarya</taxon>
        <taxon>Ascomycota</taxon>
        <taxon>Pezizomycotina</taxon>
        <taxon>Sordariomycetes</taxon>
        <taxon>Xylariomycetidae</taxon>
        <taxon>Amphisphaeriales</taxon>
        <taxon>Apiosporaceae</taxon>
        <taxon>Apiospora</taxon>
    </lineage>
</organism>
<dbReference type="InterPro" id="IPR011009">
    <property type="entry name" value="Kinase-like_dom_sf"/>
</dbReference>
<reference evidence="3 4" key="1">
    <citation type="submission" date="2023-01" db="EMBL/GenBank/DDBJ databases">
        <title>Analysis of 21 Apiospora genomes using comparative genomics revels a genus with tremendous synthesis potential of carbohydrate active enzymes and secondary metabolites.</title>
        <authorList>
            <person name="Sorensen T."/>
        </authorList>
    </citation>
    <scope>NUCLEOTIDE SEQUENCE [LARGE SCALE GENOMIC DNA]</scope>
    <source>
        <strain evidence="3 4">CBS 135458</strain>
    </source>
</reference>
<dbReference type="PROSITE" id="PS50011">
    <property type="entry name" value="PROTEIN_KINASE_DOM"/>
    <property type="match status" value="1"/>
</dbReference>
<feature type="region of interest" description="Disordered" evidence="1">
    <location>
        <begin position="943"/>
        <end position="988"/>
    </location>
</feature>
<dbReference type="RefSeq" id="XP_066721291.1">
    <property type="nucleotide sequence ID" value="XM_066853150.1"/>
</dbReference>
<dbReference type="InterPro" id="IPR036465">
    <property type="entry name" value="vWFA_dom_sf"/>
</dbReference>
<evidence type="ECO:0000256" key="1">
    <source>
        <dbReference type="SAM" id="MobiDB-lite"/>
    </source>
</evidence>
<dbReference type="SUPFAM" id="SSF53300">
    <property type="entry name" value="vWA-like"/>
    <property type="match status" value="1"/>
</dbReference>
<protein>
    <recommendedName>
        <fullName evidence="2">Protein kinase domain-containing protein</fullName>
    </recommendedName>
</protein>
<evidence type="ECO:0000313" key="4">
    <source>
        <dbReference type="Proteomes" id="UP001480595"/>
    </source>
</evidence>
<evidence type="ECO:0000259" key="2">
    <source>
        <dbReference type="PROSITE" id="PS50011"/>
    </source>
</evidence>
<dbReference type="Pfam" id="PF00069">
    <property type="entry name" value="Pkinase"/>
    <property type="match status" value="1"/>
</dbReference>
<accession>A0ABR1WUD7</accession>
<dbReference type="SUPFAM" id="SSF56112">
    <property type="entry name" value="Protein kinase-like (PK-like)"/>
    <property type="match status" value="1"/>
</dbReference>
<sequence>MAGQTSILDTFKAKLNSEWKYRACHWHNAKSQGVCLRPDSENGEWVTHCCTKYFYHTAEIIKWMLLIDGQTGQTNAAALLSAAQDSVYHMRNQPGRFGASDLGKGDRRCYIVFAILLNLDCGSLIHTFQRYGITDGNLSNERLSNLDTLKEELPGSASDVNKLVSNFDDMRFMFQHVVMDLHTPTVYSDRQKGRWISPFCRRQLINNKGGTAKVWQVSVQDRFLSLGLQDRLKRSEYNDPLYGKCYSMALKTFTSEYKHVFNREKLNYSAVEGLAGMVQYLGEYEVDEEIDGQGVDRTWNLLLEFGDLDLEELFFSPKDPPGVFETIVEFWEALSKVAAAVERIHNLEAHRDRGDSVRYHGWHADIKPDNILRVRDEFKLADLGFAKFSLKDETGSEPKAILTGLTETYGKGFSSFRQKIDIWSLGCVFSVAATWVILGRQGVSVYEKLRQNAINKLRSPQSERQPTAADAFHDGHEILRAVTDWHSHLRSSVRKSDSITPKILDLIDDEMLRREPQQRIPSCELIFRFAEGIAAARSTHALQADRGNLRPLSDDIKNAIRQVEEEAELLTNIDGEGDTASLPPEIVIGEHQVESPELMPDNSLEGQPKEYQPLEEATTPKIEATTQRAHAGALSMQDSIKTHGDPNAGFAQDQTTLRNKSYIPGTPPKNRTRPQSTEGLGGLYITTTSPPSSSQGERVPRTNTRNGFDGLPTQFQLDPNWSICRQLESIRKKSLLKHLLGGNDKYLSSFLVNRDIKFVIDNGGSMRPYWPAMRIALETLASMIGRLDKDGLDIEFTLGKEIRQARDEALRPQDPQMVRTDMAMILGQIFQEYLKDTSKPMTLIVFTDGIWEGTYSLQDVETSIVEFLRDDAISKKFSNLRWFSIEFVSFGQAGVGRLEGLDDDLESKYKILDVIDHEPVSGDVYKMILGSLNKTYDVKPSNASPVADTASLSPGSPHSATESPMLPPFSRQNSTLRGNRLSRMLGRN</sequence>
<feature type="compositionally biased region" description="Polar residues" evidence="1">
    <location>
        <begin position="685"/>
        <end position="706"/>
    </location>
</feature>
<gene>
    <name evidence="3" type="ORF">PG994_001741</name>
</gene>
<feature type="compositionally biased region" description="Polar residues" evidence="1">
    <location>
        <begin position="950"/>
        <end position="962"/>
    </location>
</feature>
<dbReference type="Proteomes" id="UP001480595">
    <property type="component" value="Unassembled WGS sequence"/>
</dbReference>
<feature type="region of interest" description="Disordered" evidence="1">
    <location>
        <begin position="659"/>
        <end position="712"/>
    </location>
</feature>
<keyword evidence="4" id="KW-1185">Reference proteome</keyword>
<dbReference type="EMBL" id="JAQQWL010000002">
    <property type="protein sequence ID" value="KAK8086767.1"/>
    <property type="molecule type" value="Genomic_DNA"/>
</dbReference>
<dbReference type="GeneID" id="92086213"/>
<dbReference type="Gene3D" id="1.10.510.10">
    <property type="entry name" value="Transferase(Phosphotransferase) domain 1"/>
    <property type="match status" value="1"/>
</dbReference>
<dbReference type="PANTHER" id="PTHR24359:SF1">
    <property type="entry name" value="INHIBITOR OF NUCLEAR FACTOR KAPPA-B KINASE EPSILON SUBUNIT HOMOLOG 1-RELATED"/>
    <property type="match status" value="1"/>
</dbReference>
<comment type="caution">
    <text evidence="3">The sequence shown here is derived from an EMBL/GenBank/DDBJ whole genome shotgun (WGS) entry which is preliminary data.</text>
</comment>
<dbReference type="SMART" id="SM00220">
    <property type="entry name" value="S_TKc"/>
    <property type="match status" value="1"/>
</dbReference>
<proteinExistence type="predicted"/>
<evidence type="ECO:0000313" key="3">
    <source>
        <dbReference type="EMBL" id="KAK8086767.1"/>
    </source>
</evidence>